<protein>
    <submittedName>
        <fullName evidence="2">Uncharacterized protein</fullName>
    </submittedName>
</protein>
<accession>L0JIE4</accession>
<sequence>MSSSPHRRFVRTLAVFGAIAILLPAVVSPPDPYAQFVYAAPLLLLALLLAVLRSYTDAFKAFERDGHQ</sequence>
<proteinExistence type="predicted"/>
<dbReference type="PATRIC" id="fig|797303.5.peg.2140"/>
<feature type="transmembrane region" description="Helical" evidence="1">
    <location>
        <begin position="9"/>
        <end position="27"/>
    </location>
</feature>
<keyword evidence="5" id="KW-1185">Reference proteome</keyword>
<dbReference type="EMBL" id="AOIE01000066">
    <property type="protein sequence ID" value="ELY74898.1"/>
    <property type="molecule type" value="Genomic_DNA"/>
</dbReference>
<dbReference type="KEGG" id="npe:Natpe_0704"/>
<organism evidence="2 4">
    <name type="scientific">Natrinema pellirubrum (strain DSM 15624 / CIP 106293 / JCM 10476 / NCIMB 786 / 157)</name>
    <dbReference type="NCBI Taxonomy" id="797303"/>
    <lineage>
        <taxon>Archaea</taxon>
        <taxon>Methanobacteriati</taxon>
        <taxon>Methanobacteriota</taxon>
        <taxon>Stenosarchaea group</taxon>
        <taxon>Halobacteria</taxon>
        <taxon>Halobacteriales</taxon>
        <taxon>Natrialbaceae</taxon>
        <taxon>Natrinema</taxon>
    </lineage>
</organism>
<dbReference type="RefSeq" id="WP_006181497.1">
    <property type="nucleotide sequence ID" value="NC_019962.1"/>
</dbReference>
<reference evidence="2" key="1">
    <citation type="submission" date="2012-02" db="EMBL/GenBank/DDBJ databases">
        <title>Complete sequence of chromosome of Natrinema pellirubrum DSM 15624.</title>
        <authorList>
            <consortium name="US DOE Joint Genome Institute"/>
            <person name="Lucas S."/>
            <person name="Han J."/>
            <person name="Lapidus A."/>
            <person name="Cheng J.-F."/>
            <person name="Goodwin L."/>
            <person name="Pitluck S."/>
            <person name="Peters L."/>
            <person name="Teshima H."/>
            <person name="Detter J.C."/>
            <person name="Han C."/>
            <person name="Tapia R."/>
            <person name="Land M."/>
            <person name="Hauser L."/>
            <person name="Kyrpides N."/>
            <person name="Ivanova N."/>
            <person name="Pagani I."/>
            <person name="Sproer C."/>
            <person name="Anderson I."/>
            <person name="Woyke T."/>
        </authorList>
    </citation>
    <scope>NUCLEOTIDE SEQUENCE</scope>
    <source>
        <strain evidence="2">DSM 15624</strain>
    </source>
</reference>
<dbReference type="STRING" id="797303.Natpe_0704"/>
<gene>
    <name evidence="2" type="ordered locus">Natpe_0704</name>
    <name evidence="3" type="ORF">C488_10623</name>
</gene>
<dbReference type="Proteomes" id="UP000010843">
    <property type="component" value="Chromosome"/>
</dbReference>
<dbReference type="AlphaFoldDB" id="L0JIE4"/>
<dbReference type="EMBL" id="CP003372">
    <property type="protein sequence ID" value="AGB30628.1"/>
    <property type="molecule type" value="Genomic_DNA"/>
</dbReference>
<evidence type="ECO:0000313" key="4">
    <source>
        <dbReference type="Proteomes" id="UP000010843"/>
    </source>
</evidence>
<evidence type="ECO:0000313" key="5">
    <source>
        <dbReference type="Proteomes" id="UP000011593"/>
    </source>
</evidence>
<evidence type="ECO:0000313" key="3">
    <source>
        <dbReference type="EMBL" id="ELY74898.1"/>
    </source>
</evidence>
<reference evidence="3 5" key="3">
    <citation type="journal article" date="2014" name="PLoS Genet.">
        <title>Phylogenetically driven sequencing of extremely halophilic archaea reveals strategies for static and dynamic osmo-response.</title>
        <authorList>
            <person name="Becker E.A."/>
            <person name="Seitzer P.M."/>
            <person name="Tritt A."/>
            <person name="Larsen D."/>
            <person name="Krusor M."/>
            <person name="Yao A.I."/>
            <person name="Wu D."/>
            <person name="Madern D."/>
            <person name="Eisen J.A."/>
            <person name="Darling A.E."/>
            <person name="Facciotti M.T."/>
        </authorList>
    </citation>
    <scope>NUCLEOTIDE SEQUENCE [LARGE SCALE GENOMIC DNA]</scope>
    <source>
        <strain evidence="3 5">DSM 15624</strain>
    </source>
</reference>
<dbReference type="Proteomes" id="UP000011593">
    <property type="component" value="Unassembled WGS sequence"/>
</dbReference>
<reference evidence="4" key="2">
    <citation type="submission" date="2012-02" db="EMBL/GenBank/DDBJ databases">
        <title>Complete sequence of chromosome of Natrinema pellirubrum DSM 15624.</title>
        <authorList>
            <person name="Lucas S."/>
            <person name="Han J."/>
            <person name="Lapidus A."/>
            <person name="Cheng J.-F."/>
            <person name="Goodwin L."/>
            <person name="Pitluck S."/>
            <person name="Peters L."/>
            <person name="Teshima H."/>
            <person name="Detter J.C."/>
            <person name="Han C."/>
            <person name="Tapia R."/>
            <person name="Land M."/>
            <person name="Hauser L."/>
            <person name="Kyrpides N."/>
            <person name="Ivanova N."/>
            <person name="Pagani I."/>
            <person name="Sproer C."/>
            <person name="Anderson I."/>
            <person name="Woyke T."/>
        </authorList>
    </citation>
    <scope>NUCLEOTIDE SEQUENCE [LARGE SCALE GENOMIC DNA]</scope>
    <source>
        <strain evidence="4">DSM 15624 / JCM 10476 / NCIMB 786</strain>
    </source>
</reference>
<evidence type="ECO:0000256" key="1">
    <source>
        <dbReference type="SAM" id="Phobius"/>
    </source>
</evidence>
<feature type="transmembrane region" description="Helical" evidence="1">
    <location>
        <begin position="33"/>
        <end position="52"/>
    </location>
</feature>
<dbReference type="HOGENOM" id="CLU_2784210_0_0_2"/>
<dbReference type="Pfam" id="PF24378">
    <property type="entry name" value="DUF7534"/>
    <property type="match status" value="1"/>
</dbReference>
<keyword evidence="1" id="KW-1133">Transmembrane helix</keyword>
<dbReference type="InterPro" id="IPR055956">
    <property type="entry name" value="DUF7534"/>
</dbReference>
<evidence type="ECO:0000313" key="2">
    <source>
        <dbReference type="EMBL" id="AGB30628.1"/>
    </source>
</evidence>
<keyword evidence="1" id="KW-0472">Membrane</keyword>
<keyword evidence="1" id="KW-0812">Transmembrane</keyword>
<dbReference type="GeneID" id="14335163"/>
<name>L0JIE4_NATP1</name>
<dbReference type="OrthoDB" id="204407at2157"/>